<evidence type="ECO:0000313" key="4">
    <source>
        <dbReference type="Proteomes" id="UP000623269"/>
    </source>
</evidence>
<evidence type="ECO:0000256" key="2">
    <source>
        <dbReference type="SAM" id="Phobius"/>
    </source>
</evidence>
<evidence type="ECO:0000256" key="1">
    <source>
        <dbReference type="SAM" id="MobiDB-lite"/>
    </source>
</evidence>
<comment type="caution">
    <text evidence="3">The sequence shown here is derived from an EMBL/GenBank/DDBJ whole genome shotgun (WGS) entry which is preliminary data.</text>
</comment>
<keyword evidence="2" id="KW-0472">Membrane</keyword>
<dbReference type="Proteomes" id="UP000623269">
    <property type="component" value="Unassembled WGS sequence"/>
</dbReference>
<gene>
    <name evidence="3" type="ORF">I5677_04740</name>
</gene>
<keyword evidence="2" id="KW-0812">Transmembrane</keyword>
<name>A0A8J7H1G5_9FIRM</name>
<sequence length="200" mass="22178">MEKMKISLKEIGLPKLVMIFVAGILLILLSFPNLFGSKEAKDKGIADVSDLLQQNGTNMTSQDTNTYIEEMENRLENILKKVSGIGEVEVMITLKASKEQIPLKDSPYMQESLNEDDGEGGNRANNSIQREESTVLVTNENGKTQPYVIQEREPIVEGVLVIAEGGDNVRIIKDIMEAAEVLFDVPVHKVKVMKMSDGIK</sequence>
<feature type="region of interest" description="Disordered" evidence="1">
    <location>
        <begin position="105"/>
        <end position="134"/>
    </location>
</feature>
<keyword evidence="4" id="KW-1185">Reference proteome</keyword>
<protein>
    <submittedName>
        <fullName evidence="3">Stage III sporulation protein AG</fullName>
    </submittedName>
</protein>
<keyword evidence="2" id="KW-1133">Transmembrane helix</keyword>
<dbReference type="RefSeq" id="WP_197660420.1">
    <property type="nucleotide sequence ID" value="NZ_JAEAGR010000003.1"/>
</dbReference>
<proteinExistence type="predicted"/>
<dbReference type="EMBL" id="JAEAGR010000003">
    <property type="protein sequence ID" value="MBH1940202.1"/>
    <property type="molecule type" value="Genomic_DNA"/>
</dbReference>
<accession>A0A8J7H1G5</accession>
<dbReference type="AlphaFoldDB" id="A0A8J7H1G5"/>
<evidence type="ECO:0000313" key="3">
    <source>
        <dbReference type="EMBL" id="MBH1940202.1"/>
    </source>
</evidence>
<reference evidence="3" key="1">
    <citation type="submission" date="2020-12" db="EMBL/GenBank/DDBJ databases">
        <title>M. sibirica DSM 26468T genome.</title>
        <authorList>
            <person name="Thieme N."/>
            <person name="Rettenmaier R."/>
            <person name="Zverlov V."/>
            <person name="Liebl W."/>
        </authorList>
    </citation>
    <scope>NUCLEOTIDE SEQUENCE</scope>
    <source>
        <strain evidence="3">DSM 26468</strain>
    </source>
</reference>
<organism evidence="3 4">
    <name type="scientific">Mobilitalea sibirica</name>
    <dbReference type="NCBI Taxonomy" id="1462919"/>
    <lineage>
        <taxon>Bacteria</taxon>
        <taxon>Bacillati</taxon>
        <taxon>Bacillota</taxon>
        <taxon>Clostridia</taxon>
        <taxon>Lachnospirales</taxon>
        <taxon>Lachnospiraceae</taxon>
        <taxon>Mobilitalea</taxon>
    </lineage>
</organism>
<feature type="transmembrane region" description="Helical" evidence="2">
    <location>
        <begin position="12"/>
        <end position="31"/>
    </location>
</feature>